<feature type="region of interest" description="Disordered" evidence="1">
    <location>
        <begin position="67"/>
        <end position="86"/>
    </location>
</feature>
<accession>A0ABT0HSD6</accession>
<sequence>MKTYLVITALSILTILSASAQDDSKLRRDVTYSTHNYKHPNKAATARQWAAKKGIAVNAPTLNQGPAVSYKHQAPGAKPVGGMVVPHTPESDVALRNYKIQRGRESRPAATDSEVTAGVHQKQPSTSGN</sequence>
<gene>
    <name evidence="3" type="ORF">M0L20_24655</name>
</gene>
<dbReference type="EMBL" id="JALPRF010000006">
    <property type="protein sequence ID" value="MCK8495086.1"/>
    <property type="molecule type" value="Genomic_DNA"/>
</dbReference>
<feature type="signal peptide" evidence="2">
    <location>
        <begin position="1"/>
        <end position="20"/>
    </location>
</feature>
<evidence type="ECO:0000313" key="4">
    <source>
        <dbReference type="Proteomes" id="UP001202180"/>
    </source>
</evidence>
<dbReference type="Proteomes" id="UP001202180">
    <property type="component" value="Unassembled WGS sequence"/>
</dbReference>
<name>A0ABT0HSD6_9BACT</name>
<keyword evidence="2" id="KW-0732">Signal</keyword>
<feature type="chain" id="PRO_5045641292" description="DUF4148 domain-containing protein" evidence="2">
    <location>
        <begin position="21"/>
        <end position="129"/>
    </location>
</feature>
<evidence type="ECO:0000256" key="2">
    <source>
        <dbReference type="SAM" id="SignalP"/>
    </source>
</evidence>
<evidence type="ECO:0008006" key="5">
    <source>
        <dbReference type="Google" id="ProtNLM"/>
    </source>
</evidence>
<proteinExistence type="predicted"/>
<feature type="region of interest" description="Disordered" evidence="1">
    <location>
        <begin position="101"/>
        <end position="129"/>
    </location>
</feature>
<dbReference type="RefSeq" id="WP_248479762.1">
    <property type="nucleotide sequence ID" value="NZ_JALPRF010000006.1"/>
</dbReference>
<evidence type="ECO:0000256" key="1">
    <source>
        <dbReference type="SAM" id="MobiDB-lite"/>
    </source>
</evidence>
<keyword evidence="4" id="KW-1185">Reference proteome</keyword>
<reference evidence="3 4" key="1">
    <citation type="submission" date="2022-04" db="EMBL/GenBank/DDBJ databases">
        <title>Spirosoma sp. strain RP8 genome sequencing and assembly.</title>
        <authorList>
            <person name="Jung Y."/>
        </authorList>
    </citation>
    <scope>NUCLEOTIDE SEQUENCE [LARGE SCALE GENOMIC DNA]</scope>
    <source>
        <strain evidence="3 4">RP8</strain>
    </source>
</reference>
<evidence type="ECO:0000313" key="3">
    <source>
        <dbReference type="EMBL" id="MCK8495086.1"/>
    </source>
</evidence>
<comment type="caution">
    <text evidence="3">The sequence shown here is derived from an EMBL/GenBank/DDBJ whole genome shotgun (WGS) entry which is preliminary data.</text>
</comment>
<organism evidence="3 4">
    <name type="scientific">Spirosoma liriopis</name>
    <dbReference type="NCBI Taxonomy" id="2937440"/>
    <lineage>
        <taxon>Bacteria</taxon>
        <taxon>Pseudomonadati</taxon>
        <taxon>Bacteroidota</taxon>
        <taxon>Cytophagia</taxon>
        <taxon>Cytophagales</taxon>
        <taxon>Cytophagaceae</taxon>
        <taxon>Spirosoma</taxon>
    </lineage>
</organism>
<protein>
    <recommendedName>
        <fullName evidence="5">DUF4148 domain-containing protein</fullName>
    </recommendedName>
</protein>